<sequence length="416" mass="43663">MQFVVGKGGAGKSTVAAAIAVAAARSGTRVLVVSLDRAHSLGTVFGVDTTPGCADAVHDVPGLLRGAISILELDTRALLERRLTTLAALVPAGGDHDHASPLSLPEPEELTALPIAEELIGLGEVASLVGSGDWDLVVVDCPATADATRLLTVPDLVADGVERVWPRHARVTLGQGAAQWQLVTALLVDRLVDSTVPIRELLSDPDRCGVRLVTEPRRVAADEARRTVTTLALLGLRLDEVVVNGVLPQDDRAGSVESGEEVRSSPQRWYARRSAQQAEVLAEVRDALGGTAVRVIHDDGGEPVGWDALGAVVDDAFPAGIDPASVGESERTAPTVELESGTGVDSVYALRIPLPLVDPASVTLGRVGDDLLVGAAGIRRRWPLASVLKRCDAVAADVEGDDLVVRFRPDPEVWPQ</sequence>
<accession>A0ABW4P463</accession>
<dbReference type="InterPro" id="IPR027417">
    <property type="entry name" value="P-loop_NTPase"/>
</dbReference>
<name>A0ABW4P463_9NOCA</name>
<evidence type="ECO:0000259" key="3">
    <source>
        <dbReference type="Pfam" id="PF17886"/>
    </source>
</evidence>
<protein>
    <submittedName>
        <fullName evidence="4">ArsA family ATPase</fullName>
    </submittedName>
</protein>
<organism evidence="4 5">
    <name type="scientific">Rhodococcus gannanensis</name>
    <dbReference type="NCBI Taxonomy" id="1960308"/>
    <lineage>
        <taxon>Bacteria</taxon>
        <taxon>Bacillati</taxon>
        <taxon>Actinomycetota</taxon>
        <taxon>Actinomycetes</taxon>
        <taxon>Mycobacteriales</taxon>
        <taxon>Nocardiaceae</taxon>
        <taxon>Rhodococcus</taxon>
    </lineage>
</organism>
<evidence type="ECO:0000313" key="5">
    <source>
        <dbReference type="Proteomes" id="UP001597286"/>
    </source>
</evidence>
<dbReference type="SUPFAM" id="SSF52540">
    <property type="entry name" value="P-loop containing nucleoside triphosphate hydrolases"/>
    <property type="match status" value="1"/>
</dbReference>
<dbReference type="PANTHER" id="PTHR10803">
    <property type="entry name" value="ARSENICAL PUMP-DRIVING ATPASE ARSENITE-TRANSLOCATING ATPASE"/>
    <property type="match status" value="1"/>
</dbReference>
<evidence type="ECO:0000259" key="2">
    <source>
        <dbReference type="Pfam" id="PF02374"/>
    </source>
</evidence>
<reference evidence="5" key="1">
    <citation type="journal article" date="2019" name="Int. J. Syst. Evol. Microbiol.">
        <title>The Global Catalogue of Microorganisms (GCM) 10K type strain sequencing project: providing services to taxonomists for standard genome sequencing and annotation.</title>
        <authorList>
            <consortium name="The Broad Institute Genomics Platform"/>
            <consortium name="The Broad Institute Genome Sequencing Center for Infectious Disease"/>
            <person name="Wu L."/>
            <person name="Ma J."/>
        </authorList>
    </citation>
    <scope>NUCLEOTIDE SEQUENCE [LARGE SCALE GENOMIC DNA]</scope>
    <source>
        <strain evidence="5">DT72</strain>
    </source>
</reference>
<dbReference type="EMBL" id="JBHUFB010000010">
    <property type="protein sequence ID" value="MFD1813069.1"/>
    <property type="molecule type" value="Genomic_DNA"/>
</dbReference>
<dbReference type="Gene3D" id="2.60.40.790">
    <property type="match status" value="1"/>
</dbReference>
<keyword evidence="5" id="KW-1185">Reference proteome</keyword>
<feature type="domain" description="ArsA/GET3 Anion-transporting ATPase-like" evidence="2">
    <location>
        <begin position="3"/>
        <end position="253"/>
    </location>
</feature>
<dbReference type="Proteomes" id="UP001597286">
    <property type="component" value="Unassembled WGS sequence"/>
</dbReference>
<gene>
    <name evidence="4" type="ORF">ACFSJG_12640</name>
</gene>
<dbReference type="Gene3D" id="3.40.50.300">
    <property type="entry name" value="P-loop containing nucleotide triphosphate hydrolases"/>
    <property type="match status" value="1"/>
</dbReference>
<evidence type="ECO:0000313" key="4">
    <source>
        <dbReference type="EMBL" id="MFD1813069.1"/>
    </source>
</evidence>
<comment type="similarity">
    <text evidence="1">Belongs to the arsA ATPase family.</text>
</comment>
<feature type="domain" description="ArsA HSP20-like" evidence="3">
    <location>
        <begin position="346"/>
        <end position="407"/>
    </location>
</feature>
<dbReference type="InterPro" id="IPR040612">
    <property type="entry name" value="ArsA_HSP20-like"/>
</dbReference>
<dbReference type="Pfam" id="PF17886">
    <property type="entry name" value="ArsA_HSP20"/>
    <property type="match status" value="1"/>
</dbReference>
<dbReference type="Pfam" id="PF02374">
    <property type="entry name" value="ArsA_ATPase"/>
    <property type="match status" value="1"/>
</dbReference>
<evidence type="ECO:0000256" key="1">
    <source>
        <dbReference type="ARBA" id="ARBA00011040"/>
    </source>
</evidence>
<dbReference type="CDD" id="cd02035">
    <property type="entry name" value="ArsA"/>
    <property type="match status" value="1"/>
</dbReference>
<comment type="caution">
    <text evidence="4">The sequence shown here is derived from an EMBL/GenBank/DDBJ whole genome shotgun (WGS) entry which is preliminary data.</text>
</comment>
<dbReference type="RefSeq" id="WP_378485567.1">
    <property type="nucleotide sequence ID" value="NZ_JBHUFB010000010.1"/>
</dbReference>
<dbReference type="InterPro" id="IPR025723">
    <property type="entry name" value="ArsA/GET3_ATPase-like"/>
</dbReference>
<dbReference type="PANTHER" id="PTHR10803:SF3">
    <property type="entry name" value="ATPASE GET3"/>
    <property type="match status" value="1"/>
</dbReference>
<proteinExistence type="inferred from homology"/>
<dbReference type="InterPro" id="IPR008978">
    <property type="entry name" value="HSP20-like_chaperone"/>
</dbReference>
<dbReference type="InterPro" id="IPR016300">
    <property type="entry name" value="ATPase_ArsA/GET3"/>
</dbReference>